<dbReference type="Gene3D" id="3.40.50.300">
    <property type="entry name" value="P-loop containing nucleotide triphosphate hydrolases"/>
    <property type="match status" value="1"/>
</dbReference>
<dbReference type="InterPro" id="IPR027417">
    <property type="entry name" value="P-loop_NTPase"/>
</dbReference>
<name>A0A285LDI5_9NOCA</name>
<dbReference type="InterPro" id="IPR059106">
    <property type="entry name" value="WHD_MalT"/>
</dbReference>
<dbReference type="STRING" id="1379680.GCA_001612615_04873"/>
<keyword evidence="6" id="KW-1185">Reference proteome</keyword>
<dbReference type="PRINTS" id="PR00038">
    <property type="entry name" value="HTHLUXR"/>
</dbReference>
<dbReference type="PANTHER" id="PTHR44688">
    <property type="entry name" value="DNA-BINDING TRANSCRIPTIONAL ACTIVATOR DEVR_DOSR"/>
    <property type="match status" value="1"/>
</dbReference>
<dbReference type="SUPFAM" id="SSF52540">
    <property type="entry name" value="P-loop containing nucleoside triphosphate hydrolases"/>
    <property type="match status" value="1"/>
</dbReference>
<protein>
    <submittedName>
        <fullName evidence="5">LuxR family transcriptional regulator, maltose regulon positive regulatory protein</fullName>
    </submittedName>
</protein>
<keyword evidence="3" id="KW-0804">Transcription</keyword>
<evidence type="ECO:0000256" key="2">
    <source>
        <dbReference type="ARBA" id="ARBA00023125"/>
    </source>
</evidence>
<proteinExistence type="predicted"/>
<dbReference type="InterPro" id="IPR036388">
    <property type="entry name" value="WH-like_DNA-bd_sf"/>
</dbReference>
<organism evidence="5 6">
    <name type="scientific">Nocardia amikacinitolerans</name>
    <dbReference type="NCBI Taxonomy" id="756689"/>
    <lineage>
        <taxon>Bacteria</taxon>
        <taxon>Bacillati</taxon>
        <taxon>Actinomycetota</taxon>
        <taxon>Actinomycetes</taxon>
        <taxon>Mycobacteriales</taxon>
        <taxon>Nocardiaceae</taxon>
        <taxon>Nocardia</taxon>
    </lineage>
</organism>
<dbReference type="Pfam" id="PF25873">
    <property type="entry name" value="WHD_MalT"/>
    <property type="match status" value="1"/>
</dbReference>
<dbReference type="InterPro" id="IPR000792">
    <property type="entry name" value="Tscrpt_reg_LuxR_C"/>
</dbReference>
<keyword evidence="2" id="KW-0238">DNA-binding</keyword>
<dbReference type="RefSeq" id="WP_179830884.1">
    <property type="nucleotide sequence ID" value="NZ_OBEG01000003.1"/>
</dbReference>
<evidence type="ECO:0000256" key="1">
    <source>
        <dbReference type="ARBA" id="ARBA00023015"/>
    </source>
</evidence>
<dbReference type="SMART" id="SM00421">
    <property type="entry name" value="HTH_LUXR"/>
    <property type="match status" value="1"/>
</dbReference>
<reference evidence="5 6" key="1">
    <citation type="submission" date="2017-09" db="EMBL/GenBank/DDBJ databases">
        <authorList>
            <person name="Ehlers B."/>
            <person name="Leendertz F.H."/>
        </authorList>
    </citation>
    <scope>NUCLEOTIDE SEQUENCE [LARGE SCALE GENOMIC DNA]</scope>
    <source>
        <strain evidence="5 6">DSM 45537</strain>
    </source>
</reference>
<feature type="domain" description="HTH luxR-type" evidence="4">
    <location>
        <begin position="813"/>
        <end position="878"/>
    </location>
</feature>
<evidence type="ECO:0000313" key="5">
    <source>
        <dbReference type="EMBL" id="SNY81656.1"/>
    </source>
</evidence>
<dbReference type="PROSITE" id="PS00622">
    <property type="entry name" value="HTH_LUXR_1"/>
    <property type="match status" value="1"/>
</dbReference>
<dbReference type="Gene3D" id="1.10.10.10">
    <property type="entry name" value="Winged helix-like DNA-binding domain superfamily/Winged helix DNA-binding domain"/>
    <property type="match status" value="1"/>
</dbReference>
<evidence type="ECO:0000256" key="3">
    <source>
        <dbReference type="ARBA" id="ARBA00023163"/>
    </source>
</evidence>
<dbReference type="GO" id="GO:0006355">
    <property type="term" value="P:regulation of DNA-templated transcription"/>
    <property type="evidence" value="ECO:0007669"/>
    <property type="project" value="InterPro"/>
</dbReference>
<keyword evidence="1" id="KW-0805">Transcription regulation</keyword>
<dbReference type="CDD" id="cd06170">
    <property type="entry name" value="LuxR_C_like"/>
    <property type="match status" value="1"/>
</dbReference>
<dbReference type="PROSITE" id="PS50043">
    <property type="entry name" value="HTH_LUXR_2"/>
    <property type="match status" value="1"/>
</dbReference>
<dbReference type="InterPro" id="IPR016032">
    <property type="entry name" value="Sig_transdc_resp-reg_C-effctor"/>
</dbReference>
<dbReference type="Pfam" id="PF00196">
    <property type="entry name" value="GerE"/>
    <property type="match status" value="1"/>
</dbReference>
<dbReference type="GO" id="GO:0003677">
    <property type="term" value="F:DNA binding"/>
    <property type="evidence" value="ECO:0007669"/>
    <property type="project" value="UniProtKB-KW"/>
</dbReference>
<sequence>MTISQGPDLRSTFPDGGGIPAEIPSFSSAPIARTMLIERLDAIVDSDEHRVLLVCSPAGSGKTVLLADWAGRLRARTSRRPALGWVSVSEHPEPGLTLWQALRDQLGLPNPPQRLTVDAPGSDAAHLVEALTTRGTPTVIVIDDAHLVAEPIALAGLEHFLLHAPATVTTVVAGRFDPPLHWHLLGLTERSTRWGAADLAMTSTEVAALCREHHCELDDAELATVLDLTHGWAALVRITAMYLAANADRAAALGVLARPPRAVSDFLVGELIGALPASLRLFLTYTSVPASFTERMADELIGGGATHTLYQLDRMNFPVSSIARGGDVWFSYHPMLRAYFLAEVNRLGAHARAELHLRTANALRHAGLPRQALTHLLAVGDPRHLRDLLIEHGTTMVLDGDGATLFGELQRARPSLLDDPFVWLLRVLDALFHGTAADAQAYLDVANSRAGRPSFVPAHWIDALTVATTVDAAAATGTVSGDLAVAAVPPTGNPDIDCYLAIQSATALVVGGRLGRGEEALSRGLALALHTGHPRLALRALTRLTFIACGREATAAMRDRAGRALALAAEHGLLDTPDAAQAMTAAGLAAYLRGEEPDPSHVAAALTHHAVQDGSESPLAGWHGYVVGQLLAVEQAADRRAAVDDLRRATQLLLDKNTVPAATATVIPHAVWALLSVSEPLAAQLLAERGQRLLGDLPDVTVARAAVAEAAGHSQAALALVEPLLELDGAEDARPSTLVTGWLLYSSAQHAIGNRAKARTGLENALRNAAADHLVRPFLDVPNAIELLDVYAGRLGRLDAFGDIVRQNRNTARRSTHPALTDAEMTVLKHLPSGRTAQQIAGDLGVSINTVKTHLRSIYAKFGANSRVAALDFARRSGVL</sequence>
<dbReference type="EMBL" id="OBEG01000003">
    <property type="protein sequence ID" value="SNY81656.1"/>
    <property type="molecule type" value="Genomic_DNA"/>
</dbReference>
<accession>A0A285LDI5</accession>
<dbReference type="SUPFAM" id="SSF46894">
    <property type="entry name" value="C-terminal effector domain of the bipartite response regulators"/>
    <property type="match status" value="1"/>
</dbReference>
<evidence type="ECO:0000313" key="6">
    <source>
        <dbReference type="Proteomes" id="UP000219565"/>
    </source>
</evidence>
<dbReference type="Proteomes" id="UP000219565">
    <property type="component" value="Unassembled WGS sequence"/>
</dbReference>
<dbReference type="PANTHER" id="PTHR44688:SF16">
    <property type="entry name" value="DNA-BINDING TRANSCRIPTIONAL ACTIVATOR DEVR_DOSR"/>
    <property type="match status" value="1"/>
</dbReference>
<gene>
    <name evidence="5" type="ORF">SAMN04244553_3259</name>
</gene>
<evidence type="ECO:0000259" key="4">
    <source>
        <dbReference type="PROSITE" id="PS50043"/>
    </source>
</evidence>
<dbReference type="AlphaFoldDB" id="A0A285LDI5"/>